<evidence type="ECO:0000313" key="7">
    <source>
        <dbReference type="Proteomes" id="UP000440732"/>
    </source>
</evidence>
<evidence type="ECO:0000313" key="1">
    <source>
        <dbReference type="EMBL" id="KAE9089266.1"/>
    </source>
</evidence>
<dbReference type="PANTHER" id="PTHR46586">
    <property type="entry name" value="ANKYRIN REPEAT-CONTAINING PROTEIN"/>
    <property type="match status" value="1"/>
</dbReference>
<dbReference type="EMBL" id="QXGA01001612">
    <property type="protein sequence ID" value="KAE9114600.1"/>
    <property type="molecule type" value="Genomic_DNA"/>
</dbReference>
<dbReference type="EMBL" id="QXFX01001499">
    <property type="protein sequence ID" value="KAE9089268.1"/>
    <property type="molecule type" value="Genomic_DNA"/>
</dbReference>
<dbReference type="EMBL" id="QXFZ01001510">
    <property type="protein sequence ID" value="KAE9089266.1"/>
    <property type="molecule type" value="Genomic_DNA"/>
</dbReference>
<evidence type="ECO:0000313" key="9">
    <source>
        <dbReference type="Proteomes" id="UP000476176"/>
    </source>
</evidence>
<dbReference type="AlphaFoldDB" id="A0A6A3SDE0"/>
<accession>A0A6A3SDE0</accession>
<evidence type="ECO:0000313" key="6">
    <source>
        <dbReference type="Proteomes" id="UP000437068"/>
    </source>
</evidence>
<sequence>MELLTIVSFVCRHQPRIQALDHVMWIIDAFADFSDKLALPEALETTNPRFFARAVHYIAENPRFDELEKCSLLRPAMERAAVRGDMAELELCKAIIPFHCNVALIAALRGDLPLLKWIWDSQPTVFHHEDVWVEQVAFDVAAERGDLVTVQWLVAAFPDNTWSLGSAAIGGRLDVIAWLYQNANVSEDPLRNAFTRNLSAALAVEKWRDRIEKCCFHRPLWWRYGIRIYLVKAMDWAAQSGNLELLQWFNDNGREGCSTMAVVLAAEAGNMEILLWLHENHSSLWTSRTMDLAAEQGHLDIVQWMHTNRTEGCSTNAMNWAAKNGQLEMVKWLHNNRSEGCTTAAIDAAVRNGHLDVVQWLHKFRTEGCTVMAMDKAAEAGNLEMVKWLHHNRTEGCTEMAMDKAAEDGNLEMVKWLHHNRTEGCSTFAVDLAAASGHLDVINCKFLAENRTEGGTFAAYEFAEEEGHLEILRWFDEHKPTFLEH</sequence>
<dbReference type="EMBL" id="QXGC01001542">
    <property type="protein sequence ID" value="KAE9200816.1"/>
    <property type="molecule type" value="Genomic_DNA"/>
</dbReference>
<dbReference type="InterPro" id="IPR002110">
    <property type="entry name" value="Ankyrin_rpt"/>
</dbReference>
<dbReference type="Proteomes" id="UP000441208">
    <property type="component" value="Unassembled WGS sequence"/>
</dbReference>
<dbReference type="Pfam" id="PF13637">
    <property type="entry name" value="Ank_4"/>
    <property type="match status" value="1"/>
</dbReference>
<comment type="caution">
    <text evidence="3">The sequence shown here is derived from an EMBL/GenBank/DDBJ whole genome shotgun (WGS) entry which is preliminary data.</text>
</comment>
<gene>
    <name evidence="5" type="ORF">PF001_g19523</name>
    <name evidence="4" type="ORF">PF004_g18893</name>
    <name evidence="3" type="ORF">PF006_g19481</name>
    <name evidence="1" type="ORF">PF007_g19663</name>
    <name evidence="2" type="ORF">PF010_g19061</name>
</gene>
<evidence type="ECO:0000313" key="3">
    <source>
        <dbReference type="EMBL" id="KAE9114600.1"/>
    </source>
</evidence>
<dbReference type="Proteomes" id="UP000437068">
    <property type="component" value="Unassembled WGS sequence"/>
</dbReference>
<dbReference type="Proteomes" id="UP000476176">
    <property type="component" value="Unassembled WGS sequence"/>
</dbReference>
<dbReference type="InterPro" id="IPR036770">
    <property type="entry name" value="Ankyrin_rpt-contain_sf"/>
</dbReference>
<dbReference type="SUPFAM" id="SSF48403">
    <property type="entry name" value="Ankyrin repeat"/>
    <property type="match status" value="1"/>
</dbReference>
<evidence type="ECO:0000313" key="5">
    <source>
        <dbReference type="EMBL" id="KAE9290657.1"/>
    </source>
</evidence>
<name>A0A6A3SDE0_9STRA</name>
<dbReference type="InterPro" id="IPR052050">
    <property type="entry name" value="SecEffector_AnkRepeat"/>
</dbReference>
<reference evidence="6 7" key="1">
    <citation type="submission" date="2018-08" db="EMBL/GenBank/DDBJ databases">
        <title>Genomic investigation of the strawberry pathogen Phytophthora fragariae indicates pathogenicity is determined by transcriptional variation in three key races.</title>
        <authorList>
            <person name="Adams T.M."/>
            <person name="Armitage A.D."/>
            <person name="Sobczyk M.K."/>
            <person name="Bates H.J."/>
            <person name="Dunwell J.M."/>
            <person name="Nellist C.F."/>
            <person name="Harrison R.J."/>
        </authorList>
    </citation>
    <scope>NUCLEOTIDE SEQUENCE [LARGE SCALE GENOMIC DNA]</scope>
    <source>
        <strain evidence="5 6">A4</strain>
        <strain evidence="4 9">BC-23</strain>
        <strain evidence="3 7">NOV-5</strain>
        <strain evidence="1 8">NOV-71</strain>
        <strain evidence="2 10">ONT-3</strain>
    </source>
</reference>
<dbReference type="Pfam" id="PF12796">
    <property type="entry name" value="Ank_2"/>
    <property type="match status" value="1"/>
</dbReference>
<protein>
    <submittedName>
        <fullName evidence="3">Uncharacterized protein</fullName>
    </submittedName>
</protein>
<evidence type="ECO:0000313" key="10">
    <source>
        <dbReference type="Proteomes" id="UP000488956"/>
    </source>
</evidence>
<dbReference type="EMBL" id="QXGE01001589">
    <property type="protein sequence ID" value="KAE9290657.1"/>
    <property type="molecule type" value="Genomic_DNA"/>
</dbReference>
<evidence type="ECO:0000313" key="8">
    <source>
        <dbReference type="Proteomes" id="UP000441208"/>
    </source>
</evidence>
<dbReference type="Proteomes" id="UP000488956">
    <property type="component" value="Unassembled WGS sequence"/>
</dbReference>
<evidence type="ECO:0000313" key="4">
    <source>
        <dbReference type="EMBL" id="KAE9200816.1"/>
    </source>
</evidence>
<dbReference type="Gene3D" id="1.25.40.20">
    <property type="entry name" value="Ankyrin repeat-containing domain"/>
    <property type="match status" value="3"/>
</dbReference>
<proteinExistence type="predicted"/>
<evidence type="ECO:0000313" key="2">
    <source>
        <dbReference type="EMBL" id="KAE9089268.1"/>
    </source>
</evidence>
<dbReference type="PANTHER" id="PTHR46586:SF3">
    <property type="entry name" value="ANKYRIN REPEAT-CONTAINING PROTEIN"/>
    <property type="match status" value="1"/>
</dbReference>
<organism evidence="3 7">
    <name type="scientific">Phytophthora fragariae</name>
    <dbReference type="NCBI Taxonomy" id="53985"/>
    <lineage>
        <taxon>Eukaryota</taxon>
        <taxon>Sar</taxon>
        <taxon>Stramenopiles</taxon>
        <taxon>Oomycota</taxon>
        <taxon>Peronosporomycetes</taxon>
        <taxon>Peronosporales</taxon>
        <taxon>Peronosporaceae</taxon>
        <taxon>Phytophthora</taxon>
    </lineage>
</organism>
<dbReference type="Proteomes" id="UP000440732">
    <property type="component" value="Unassembled WGS sequence"/>
</dbReference>